<keyword evidence="9" id="KW-1185">Reference proteome</keyword>
<dbReference type="NCBIfam" id="TIGR00084">
    <property type="entry name" value="ruvA"/>
    <property type="match status" value="1"/>
</dbReference>
<dbReference type="GO" id="GO:0009378">
    <property type="term" value="F:four-way junction helicase activity"/>
    <property type="evidence" value="ECO:0007669"/>
    <property type="project" value="InterPro"/>
</dbReference>
<evidence type="ECO:0000256" key="1">
    <source>
        <dbReference type="ARBA" id="ARBA00022490"/>
    </source>
</evidence>
<keyword evidence="5 6" id="KW-0234">DNA repair</keyword>
<gene>
    <name evidence="6 8" type="primary">ruvA</name>
    <name evidence="8" type="ORF">NATSA_02655</name>
</gene>
<dbReference type="Gene3D" id="1.10.150.20">
    <property type="entry name" value="5' to 3' exonuclease, C-terminal subdomain"/>
    <property type="match status" value="1"/>
</dbReference>
<protein>
    <recommendedName>
        <fullName evidence="6">Holliday junction branch migration complex subunit RuvA</fullName>
    </recommendedName>
</protein>
<dbReference type="GO" id="GO:0048476">
    <property type="term" value="C:Holliday junction resolvase complex"/>
    <property type="evidence" value="ECO:0007669"/>
    <property type="project" value="UniProtKB-UniRule"/>
</dbReference>
<evidence type="ECO:0000313" key="9">
    <source>
        <dbReference type="Proteomes" id="UP000673975"/>
    </source>
</evidence>
<evidence type="ECO:0000256" key="5">
    <source>
        <dbReference type="ARBA" id="ARBA00023204"/>
    </source>
</evidence>
<dbReference type="SUPFAM" id="SSF46929">
    <property type="entry name" value="DNA helicase RuvA subunit, C-terminal domain"/>
    <property type="match status" value="1"/>
</dbReference>
<dbReference type="Pfam" id="PF14520">
    <property type="entry name" value="HHH_5"/>
    <property type="match status" value="1"/>
</dbReference>
<reference evidence="8" key="1">
    <citation type="submission" date="2021-02" db="EMBL/GenBank/DDBJ databases">
        <title>Natronogracilivirga saccharolytica gen. nov. sp. nov. a new anaerobic, haloalkiliphilic carbohydrate-fermenting bacterium from soda lake and proposing of Cyclonatronumiaceae fam. nov. in the phylum Balneolaeota.</title>
        <authorList>
            <person name="Zhilina T.N."/>
            <person name="Sorokin D.Y."/>
            <person name="Zavarzina D.G."/>
            <person name="Toshchakov S.V."/>
            <person name="Kublanov I.V."/>
        </authorList>
    </citation>
    <scope>NUCLEOTIDE SEQUENCE</scope>
    <source>
        <strain evidence="8">Z-1702</strain>
    </source>
</reference>
<dbReference type="InterPro" id="IPR013849">
    <property type="entry name" value="DNA_helicase_Holl-junc_RuvA_I"/>
</dbReference>
<dbReference type="InterPro" id="IPR012340">
    <property type="entry name" value="NA-bd_OB-fold"/>
</dbReference>
<comment type="caution">
    <text evidence="8">The sequence shown here is derived from an EMBL/GenBank/DDBJ whole genome shotgun (WGS) entry which is preliminary data.</text>
</comment>
<dbReference type="InterPro" id="IPR036267">
    <property type="entry name" value="RuvA_C_sf"/>
</dbReference>
<dbReference type="Gene3D" id="1.10.8.10">
    <property type="entry name" value="DNA helicase RuvA subunit, C-terminal domain"/>
    <property type="match status" value="1"/>
</dbReference>
<dbReference type="GO" id="GO:0009379">
    <property type="term" value="C:Holliday junction helicase complex"/>
    <property type="evidence" value="ECO:0007669"/>
    <property type="project" value="InterPro"/>
</dbReference>
<comment type="subcellular location">
    <subcellularLocation>
        <location evidence="6">Cytoplasm</location>
    </subcellularLocation>
</comment>
<dbReference type="InterPro" id="IPR000085">
    <property type="entry name" value="RuvA"/>
</dbReference>
<dbReference type="GO" id="GO:0006310">
    <property type="term" value="P:DNA recombination"/>
    <property type="evidence" value="ECO:0007669"/>
    <property type="project" value="UniProtKB-UniRule"/>
</dbReference>
<keyword evidence="2 6" id="KW-0227">DNA damage</keyword>
<dbReference type="Proteomes" id="UP000673975">
    <property type="component" value="Unassembled WGS sequence"/>
</dbReference>
<proteinExistence type="inferred from homology"/>
<dbReference type="SMART" id="SM00278">
    <property type="entry name" value="HhH1"/>
    <property type="match status" value="2"/>
</dbReference>
<evidence type="ECO:0000256" key="6">
    <source>
        <dbReference type="HAMAP-Rule" id="MF_00031"/>
    </source>
</evidence>
<evidence type="ECO:0000256" key="2">
    <source>
        <dbReference type="ARBA" id="ARBA00022763"/>
    </source>
</evidence>
<dbReference type="AlphaFoldDB" id="A0A8J7RHZ8"/>
<dbReference type="GO" id="GO:0000400">
    <property type="term" value="F:four-way junction DNA binding"/>
    <property type="evidence" value="ECO:0007669"/>
    <property type="project" value="UniProtKB-UniRule"/>
</dbReference>
<dbReference type="InterPro" id="IPR003583">
    <property type="entry name" value="Hlx-hairpin-Hlx_DNA-bd_motif"/>
</dbReference>
<dbReference type="RefSeq" id="WP_210510178.1">
    <property type="nucleotide sequence ID" value="NZ_JAFIDN010000002.1"/>
</dbReference>
<dbReference type="Pfam" id="PF07499">
    <property type="entry name" value="RuvA_C"/>
    <property type="match status" value="1"/>
</dbReference>
<dbReference type="Gene3D" id="2.40.50.140">
    <property type="entry name" value="Nucleic acid-binding proteins"/>
    <property type="match status" value="1"/>
</dbReference>
<accession>A0A8J7RHZ8</accession>
<comment type="function">
    <text evidence="6">The RuvA-RuvB-RuvC complex processes Holliday junction (HJ) DNA during genetic recombination and DNA repair, while the RuvA-RuvB complex plays an important role in the rescue of blocked DNA replication forks via replication fork reversal (RFR). RuvA specifically binds to HJ cruciform DNA, conferring on it an open structure. The RuvB hexamer acts as an ATP-dependent pump, pulling dsDNA into and through the RuvAB complex. HJ branch migration allows RuvC to scan DNA until it finds its consensus sequence, where it cleaves and resolves the cruciform DNA.</text>
</comment>
<dbReference type="SUPFAM" id="SSF47781">
    <property type="entry name" value="RuvA domain 2-like"/>
    <property type="match status" value="1"/>
</dbReference>
<feature type="domain" description="Helix-hairpin-helix DNA-binding motif class 1" evidence="7">
    <location>
        <begin position="108"/>
        <end position="127"/>
    </location>
</feature>
<evidence type="ECO:0000259" key="7">
    <source>
        <dbReference type="SMART" id="SM00278"/>
    </source>
</evidence>
<evidence type="ECO:0000256" key="3">
    <source>
        <dbReference type="ARBA" id="ARBA00023125"/>
    </source>
</evidence>
<keyword evidence="4 6" id="KW-0233">DNA recombination</keyword>
<organism evidence="8 9">
    <name type="scientific">Natronogracilivirga saccharolytica</name>
    <dbReference type="NCBI Taxonomy" id="2812953"/>
    <lineage>
        <taxon>Bacteria</taxon>
        <taxon>Pseudomonadati</taxon>
        <taxon>Balneolota</taxon>
        <taxon>Balneolia</taxon>
        <taxon>Balneolales</taxon>
        <taxon>Cyclonatronaceae</taxon>
        <taxon>Natronogracilivirga</taxon>
    </lineage>
</organism>
<dbReference type="InterPro" id="IPR011114">
    <property type="entry name" value="RuvA_C"/>
</dbReference>
<evidence type="ECO:0000256" key="4">
    <source>
        <dbReference type="ARBA" id="ARBA00023172"/>
    </source>
</evidence>
<dbReference type="CDD" id="cd14332">
    <property type="entry name" value="UBA_RuvA_C"/>
    <property type="match status" value="1"/>
</dbReference>
<dbReference type="SUPFAM" id="SSF50249">
    <property type="entry name" value="Nucleic acid-binding proteins"/>
    <property type="match status" value="1"/>
</dbReference>
<dbReference type="GO" id="GO:0005524">
    <property type="term" value="F:ATP binding"/>
    <property type="evidence" value="ECO:0007669"/>
    <property type="project" value="InterPro"/>
</dbReference>
<dbReference type="Pfam" id="PF01330">
    <property type="entry name" value="RuvA_N"/>
    <property type="match status" value="1"/>
</dbReference>
<sequence length="195" mass="21065">MIALLNGSIINSEGGKVLVDTGGVGYAVRISNHTLDRLPSPGSKCTLFIYHHISENDQQLYGFADLEEKNLFELLISVKSIGPRLALALLSAMPPKNLVQAIIHQQAGLIAKSPGIGKKSAERIVLELKDKLGEISEHETPGEVTDSLQQETVSALESLGYHHNAALKAVRTAADQTKESETVSDLLKKALKHLQ</sequence>
<dbReference type="EMBL" id="JAFIDN010000002">
    <property type="protein sequence ID" value="MBP3191557.1"/>
    <property type="molecule type" value="Genomic_DNA"/>
</dbReference>
<comment type="caution">
    <text evidence="6">Lacks conserved residue(s) required for the propagation of feature annotation.</text>
</comment>
<comment type="subunit">
    <text evidence="6">Homotetramer. Forms an RuvA(8)-RuvB(12)-Holliday junction (HJ) complex. HJ DNA is sandwiched between 2 RuvA tetramers; dsDNA enters through RuvA and exits via RuvB. An RuvB hexamer assembles on each DNA strand where it exits the tetramer. Each RuvB hexamer is contacted by two RuvA subunits (via domain III) on 2 adjacent RuvB subunits; this complex drives branch migration. In the full resolvosome a probable DNA-RuvA(4)-RuvB(12)-RuvC(2) complex forms which resolves the HJ.</text>
</comment>
<name>A0A8J7RHZ8_9BACT</name>
<dbReference type="GO" id="GO:0005737">
    <property type="term" value="C:cytoplasm"/>
    <property type="evidence" value="ECO:0007669"/>
    <property type="project" value="UniProtKB-SubCell"/>
</dbReference>
<evidence type="ECO:0000313" key="8">
    <source>
        <dbReference type="EMBL" id="MBP3191557.1"/>
    </source>
</evidence>
<keyword evidence="3 6" id="KW-0238">DNA-binding</keyword>
<feature type="domain" description="Helix-hairpin-helix DNA-binding motif class 1" evidence="7">
    <location>
        <begin position="73"/>
        <end position="92"/>
    </location>
</feature>
<comment type="domain">
    <text evidence="6">Has three domains with a flexible linker between the domains II and III and assumes an 'L' shape. Domain III is highly mobile and contacts RuvB.</text>
</comment>
<feature type="region of interest" description="Domain III" evidence="6">
    <location>
        <begin position="150"/>
        <end position="195"/>
    </location>
</feature>
<feature type="region of interest" description="Domain I" evidence="6">
    <location>
        <begin position="1"/>
        <end position="64"/>
    </location>
</feature>
<dbReference type="HAMAP" id="MF_00031">
    <property type="entry name" value="DNA_HJ_migration_RuvA"/>
    <property type="match status" value="1"/>
</dbReference>
<dbReference type="InterPro" id="IPR010994">
    <property type="entry name" value="RuvA_2-like"/>
</dbReference>
<comment type="similarity">
    <text evidence="6">Belongs to the RuvA family.</text>
</comment>
<keyword evidence="1 6" id="KW-0963">Cytoplasm</keyword>
<dbReference type="GO" id="GO:0006281">
    <property type="term" value="P:DNA repair"/>
    <property type="evidence" value="ECO:0007669"/>
    <property type="project" value="UniProtKB-UniRule"/>
</dbReference>